<dbReference type="AlphaFoldDB" id="U9SKL6"/>
<evidence type="ECO:0000256" key="1">
    <source>
        <dbReference type="ARBA" id="ARBA00038101"/>
    </source>
</evidence>
<dbReference type="HOGENOM" id="CLU_000288_102_0_1"/>
<dbReference type="PROSITE" id="PS50011">
    <property type="entry name" value="PROTEIN_KINASE_DOM"/>
    <property type="match status" value="1"/>
</dbReference>
<dbReference type="InterPro" id="IPR001245">
    <property type="entry name" value="Ser-Thr/Tyr_kinase_cat_dom"/>
</dbReference>
<dbReference type="Pfam" id="PF07714">
    <property type="entry name" value="PK_Tyr_Ser-Thr"/>
    <property type="match status" value="1"/>
</dbReference>
<protein>
    <recommendedName>
        <fullName evidence="2">Protein kinase domain-containing protein</fullName>
    </recommendedName>
</protein>
<dbReference type="SMART" id="SM00671">
    <property type="entry name" value="SEL1"/>
    <property type="match status" value="3"/>
</dbReference>
<dbReference type="PANTHER" id="PTHR11102:SF160">
    <property type="entry name" value="ERAD-ASSOCIATED E3 UBIQUITIN-PROTEIN LIGASE COMPONENT HRD3"/>
    <property type="match status" value="1"/>
</dbReference>
<gene>
    <name evidence="3" type="ORF">GLOINDRAFT_341138</name>
</gene>
<reference evidence="3" key="1">
    <citation type="submission" date="2013-07" db="EMBL/GenBank/DDBJ databases">
        <title>The genome of an arbuscular mycorrhizal fungus provides insights into the evolution of the oldest plant symbiosis.</title>
        <authorList>
            <consortium name="DOE Joint Genome Institute"/>
            <person name="Tisserant E."/>
            <person name="Malbreil M."/>
            <person name="Kuo A."/>
            <person name="Kohler A."/>
            <person name="Symeonidi A."/>
            <person name="Balestrini R."/>
            <person name="Charron P."/>
            <person name="Duensing N."/>
            <person name="Frei-dit-Frey N."/>
            <person name="Gianinazzi-Pearson V."/>
            <person name="Gilbert B."/>
            <person name="Handa Y."/>
            <person name="Hijri M."/>
            <person name="Kaul R."/>
            <person name="Kawaguchi M."/>
            <person name="Krajinski F."/>
            <person name="Lammers P."/>
            <person name="Lapierre D."/>
            <person name="Masclaux F.G."/>
            <person name="Murat C."/>
            <person name="Morin E."/>
            <person name="Ndikumana S."/>
            <person name="Pagni M."/>
            <person name="Petitpierre D."/>
            <person name="Requena N."/>
            <person name="Rosikiewicz P."/>
            <person name="Riley R."/>
            <person name="Saito K."/>
            <person name="San Clemente H."/>
            <person name="Shapiro H."/>
            <person name="van Tuinen D."/>
            <person name="Becard G."/>
            <person name="Bonfante P."/>
            <person name="Paszkowski U."/>
            <person name="Shachar-Hill Y."/>
            <person name="Young J.P."/>
            <person name="Sanders I.R."/>
            <person name="Henrissat B."/>
            <person name="Rensing S.A."/>
            <person name="Grigoriev I.V."/>
            <person name="Corradi N."/>
            <person name="Roux C."/>
            <person name="Martin F."/>
        </authorList>
    </citation>
    <scope>NUCLEOTIDE SEQUENCE</scope>
    <source>
        <strain evidence="3">DAOM 197198</strain>
    </source>
</reference>
<dbReference type="VEuPathDB" id="FungiDB:RhiirFUN_018925"/>
<dbReference type="InterPro" id="IPR050767">
    <property type="entry name" value="Sel1_AlgK"/>
</dbReference>
<dbReference type="GO" id="GO:0004672">
    <property type="term" value="F:protein kinase activity"/>
    <property type="evidence" value="ECO:0007669"/>
    <property type="project" value="InterPro"/>
</dbReference>
<dbReference type="GO" id="GO:0005524">
    <property type="term" value="F:ATP binding"/>
    <property type="evidence" value="ECO:0007669"/>
    <property type="project" value="InterPro"/>
</dbReference>
<dbReference type="Pfam" id="PF08238">
    <property type="entry name" value="Sel1"/>
    <property type="match status" value="3"/>
</dbReference>
<dbReference type="InterPro" id="IPR006597">
    <property type="entry name" value="Sel1-like"/>
</dbReference>
<evidence type="ECO:0000259" key="2">
    <source>
        <dbReference type="PROSITE" id="PS50011"/>
    </source>
</evidence>
<dbReference type="InterPro" id="IPR011009">
    <property type="entry name" value="Kinase-like_dom_sf"/>
</dbReference>
<dbReference type="SUPFAM" id="SSF56112">
    <property type="entry name" value="Protein kinase-like (PK-like)"/>
    <property type="match status" value="1"/>
</dbReference>
<dbReference type="SUPFAM" id="SSF81901">
    <property type="entry name" value="HCP-like"/>
    <property type="match status" value="1"/>
</dbReference>
<organism evidence="3">
    <name type="scientific">Rhizophagus irregularis (strain DAOM 181602 / DAOM 197198 / MUCL 43194)</name>
    <name type="common">Arbuscular mycorrhizal fungus</name>
    <name type="synonym">Glomus intraradices</name>
    <dbReference type="NCBI Taxonomy" id="747089"/>
    <lineage>
        <taxon>Eukaryota</taxon>
        <taxon>Fungi</taxon>
        <taxon>Fungi incertae sedis</taxon>
        <taxon>Mucoromycota</taxon>
        <taxon>Glomeromycotina</taxon>
        <taxon>Glomeromycetes</taxon>
        <taxon>Glomerales</taxon>
        <taxon>Glomeraceae</taxon>
        <taxon>Rhizophagus</taxon>
    </lineage>
</organism>
<dbReference type="Gene3D" id="1.25.40.10">
    <property type="entry name" value="Tetratricopeptide repeat domain"/>
    <property type="match status" value="1"/>
</dbReference>
<feature type="domain" description="Protein kinase" evidence="2">
    <location>
        <begin position="1"/>
        <end position="124"/>
    </location>
</feature>
<dbReference type="EMBL" id="KI301092">
    <property type="protein sequence ID" value="ERZ95631.1"/>
    <property type="molecule type" value="Genomic_DNA"/>
</dbReference>
<proteinExistence type="inferred from homology"/>
<dbReference type="Gene3D" id="1.10.510.10">
    <property type="entry name" value="Transferase(Phosphotransferase) domain 1"/>
    <property type="match status" value="1"/>
</dbReference>
<dbReference type="PANTHER" id="PTHR11102">
    <property type="entry name" value="SEL-1-LIKE PROTEIN"/>
    <property type="match status" value="1"/>
</dbReference>
<dbReference type="InterPro" id="IPR000719">
    <property type="entry name" value="Prot_kinase_dom"/>
</dbReference>
<name>U9SKL6_RHIID</name>
<accession>U9SKL6</accession>
<comment type="similarity">
    <text evidence="1">Belongs to the sel-1 family.</text>
</comment>
<sequence>MNSKKIQTEIAAAVSAAQQAPKKDEGKKDDDYVPYTIQCEIFSFGMLLWELAFQRFPYKDMEISEIQKHVLNGKREHLNFPLSSFGVEKEYGNIIKAAWHSDPSLRPELSYLFNDLENLSSPLISDRSPRGLNPKRTFECFEKHAEINNKVAKYWLGYYYWEGYVVDKNLDKAVELFKEAADKGVPDAQLRYAFALSDKNGPLKYNLEEFVKYLTMAADNGNTAAQFNLGDLYFNGKLGISKDEEKGLSYLKLAAIKGQPKARAMLDKLKINYLV</sequence>
<dbReference type="InterPro" id="IPR011990">
    <property type="entry name" value="TPR-like_helical_dom_sf"/>
</dbReference>
<evidence type="ECO:0000313" key="3">
    <source>
        <dbReference type="EMBL" id="ERZ95631.1"/>
    </source>
</evidence>